<feature type="transmembrane region" description="Helical" evidence="7">
    <location>
        <begin position="262"/>
        <end position="279"/>
    </location>
</feature>
<evidence type="ECO:0000313" key="9">
    <source>
        <dbReference type="EMBL" id="MBM9433362.1"/>
    </source>
</evidence>
<feature type="transmembrane region" description="Helical" evidence="7">
    <location>
        <begin position="98"/>
        <end position="116"/>
    </location>
</feature>
<dbReference type="Proteomes" id="UP000705983">
    <property type="component" value="Unassembled WGS sequence"/>
</dbReference>
<evidence type="ECO:0000256" key="2">
    <source>
        <dbReference type="ARBA" id="ARBA00007362"/>
    </source>
</evidence>
<feature type="transmembrane region" description="Helical" evidence="7">
    <location>
        <begin position="208"/>
        <end position="227"/>
    </location>
</feature>
<evidence type="ECO:0000256" key="3">
    <source>
        <dbReference type="ARBA" id="ARBA00022475"/>
    </source>
</evidence>
<dbReference type="SUPFAM" id="SSF103481">
    <property type="entry name" value="Multidrug resistance efflux transporter EmrE"/>
    <property type="match status" value="2"/>
</dbReference>
<dbReference type="InterPro" id="IPR037185">
    <property type="entry name" value="EmrE-like"/>
</dbReference>
<protein>
    <submittedName>
        <fullName evidence="9">DMT family transporter</fullName>
    </submittedName>
</protein>
<dbReference type="EMBL" id="JAFFJS010000003">
    <property type="protein sequence ID" value="MBM9433362.1"/>
    <property type="molecule type" value="Genomic_DNA"/>
</dbReference>
<dbReference type="PANTHER" id="PTHR42920:SF11">
    <property type="entry name" value="INNER MEMBRANE PROTEIN YTFF"/>
    <property type="match status" value="1"/>
</dbReference>
<name>A0ABS2TFF3_9ACTO</name>
<feature type="transmembrane region" description="Helical" evidence="7">
    <location>
        <begin position="183"/>
        <end position="202"/>
    </location>
</feature>
<evidence type="ECO:0000256" key="5">
    <source>
        <dbReference type="ARBA" id="ARBA00022989"/>
    </source>
</evidence>
<feature type="transmembrane region" description="Helical" evidence="7">
    <location>
        <begin position="239"/>
        <end position="256"/>
    </location>
</feature>
<keyword evidence="5 7" id="KW-1133">Transmembrane helix</keyword>
<sequence>MRRAQIFALAAAALYAISIPVSAVLLSHLDPYTISAFLYLGAGAGMMVVRAVSGGSRARQRVSAPDLPFLVAMVVLDIAAPLLLLFGLQRSHPANASLLNNAEIVATAMIALVVFGEAISRRLWIAIGLILAASAALSFDAGSLSFSTGSILVLAAAACWGLENNCTRRLSHYSSTNLVIVKGFGSGLGALLVGLAATGSVAVSPMVIPVALLGFVSYGLSITLYIAAQRDLGAAKTSAFYAVSPFIGVVLSLVIFRQAPESGLWIGMILMVGATYFLVTDTVGVQHSHSHTHTAILEHSHGAMRHTHEVEVLHSHLHAHAPGRDDEHDHEHVIRESDIVAHSHD</sequence>
<feature type="transmembrane region" description="Helical" evidence="7">
    <location>
        <begin position="145"/>
        <end position="162"/>
    </location>
</feature>
<dbReference type="Pfam" id="PF00892">
    <property type="entry name" value="EamA"/>
    <property type="match status" value="2"/>
</dbReference>
<dbReference type="PANTHER" id="PTHR42920">
    <property type="entry name" value="OS03G0707200 PROTEIN-RELATED"/>
    <property type="match status" value="1"/>
</dbReference>
<evidence type="ECO:0000313" key="10">
    <source>
        <dbReference type="Proteomes" id="UP000705983"/>
    </source>
</evidence>
<evidence type="ECO:0000256" key="4">
    <source>
        <dbReference type="ARBA" id="ARBA00022692"/>
    </source>
</evidence>
<organism evidence="9 10">
    <name type="scientific">Flaviflexus equikiangi</name>
    <dbReference type="NCBI Taxonomy" id="2758573"/>
    <lineage>
        <taxon>Bacteria</taxon>
        <taxon>Bacillati</taxon>
        <taxon>Actinomycetota</taxon>
        <taxon>Actinomycetes</taxon>
        <taxon>Actinomycetales</taxon>
        <taxon>Actinomycetaceae</taxon>
        <taxon>Flaviflexus</taxon>
    </lineage>
</organism>
<evidence type="ECO:0000256" key="6">
    <source>
        <dbReference type="ARBA" id="ARBA00023136"/>
    </source>
</evidence>
<reference evidence="10" key="1">
    <citation type="submission" date="2021-02" db="EMBL/GenBank/DDBJ databases">
        <title>Leucobacter sp. CX169.</title>
        <authorList>
            <person name="Cheng Y."/>
        </authorList>
    </citation>
    <scope>NUCLEOTIDE SEQUENCE [LARGE SCALE GENOMIC DNA]</scope>
    <source>
        <strain evidence="10">JY899</strain>
    </source>
</reference>
<keyword evidence="6 7" id="KW-0472">Membrane</keyword>
<comment type="subcellular location">
    <subcellularLocation>
        <location evidence="1">Cell membrane</location>
        <topology evidence="1">Multi-pass membrane protein</topology>
    </subcellularLocation>
</comment>
<proteinExistence type="inferred from homology"/>
<evidence type="ECO:0000259" key="8">
    <source>
        <dbReference type="Pfam" id="PF00892"/>
    </source>
</evidence>
<keyword evidence="3" id="KW-1003">Cell membrane</keyword>
<evidence type="ECO:0000256" key="7">
    <source>
        <dbReference type="SAM" id="Phobius"/>
    </source>
</evidence>
<evidence type="ECO:0000256" key="1">
    <source>
        <dbReference type="ARBA" id="ARBA00004651"/>
    </source>
</evidence>
<keyword evidence="4 7" id="KW-0812">Transmembrane</keyword>
<gene>
    <name evidence="9" type="ORF">JVW63_06585</name>
</gene>
<dbReference type="InterPro" id="IPR051258">
    <property type="entry name" value="Diverse_Substrate_Transporter"/>
</dbReference>
<feature type="domain" description="EamA" evidence="8">
    <location>
        <begin position="148"/>
        <end position="279"/>
    </location>
</feature>
<feature type="transmembrane region" description="Helical" evidence="7">
    <location>
        <begin position="123"/>
        <end position="139"/>
    </location>
</feature>
<feature type="transmembrane region" description="Helical" evidence="7">
    <location>
        <begin position="34"/>
        <end position="55"/>
    </location>
</feature>
<feature type="domain" description="EamA" evidence="8">
    <location>
        <begin position="4"/>
        <end position="137"/>
    </location>
</feature>
<dbReference type="RefSeq" id="WP_182174432.1">
    <property type="nucleotide sequence ID" value="NZ_CP059676.1"/>
</dbReference>
<feature type="transmembrane region" description="Helical" evidence="7">
    <location>
        <begin position="67"/>
        <end position="86"/>
    </location>
</feature>
<comment type="similarity">
    <text evidence="2">Belongs to the EamA transporter family.</text>
</comment>
<comment type="caution">
    <text evidence="9">The sequence shown here is derived from an EMBL/GenBank/DDBJ whole genome shotgun (WGS) entry which is preliminary data.</text>
</comment>
<dbReference type="InterPro" id="IPR000620">
    <property type="entry name" value="EamA_dom"/>
</dbReference>
<accession>A0ABS2TFF3</accession>
<keyword evidence="10" id="KW-1185">Reference proteome</keyword>